<dbReference type="GO" id="GO:0005525">
    <property type="term" value="F:GTP binding"/>
    <property type="evidence" value="ECO:0007669"/>
    <property type="project" value="UniProtKB-KW"/>
</dbReference>
<proteinExistence type="predicted"/>
<organism evidence="5 6">
    <name type="scientific">Pseudoloma neurophilia</name>
    <dbReference type="NCBI Taxonomy" id="146866"/>
    <lineage>
        <taxon>Eukaryota</taxon>
        <taxon>Fungi</taxon>
        <taxon>Fungi incertae sedis</taxon>
        <taxon>Microsporidia</taxon>
        <taxon>Pseudoloma</taxon>
    </lineage>
</organism>
<dbReference type="InterPro" id="IPR006689">
    <property type="entry name" value="Small_GTPase_ARF/SAR"/>
</dbReference>
<keyword evidence="2 3" id="KW-0342">GTP-binding</keyword>
<dbReference type="PANTHER" id="PTHR45732">
    <property type="entry name" value="ADP-RIBOSYLATION FACTOR-LIKE PROTEIN 8"/>
    <property type="match status" value="1"/>
</dbReference>
<dbReference type="OrthoDB" id="2011769at2759"/>
<evidence type="ECO:0000313" key="6">
    <source>
        <dbReference type="Proteomes" id="UP000051530"/>
    </source>
</evidence>
<dbReference type="GO" id="GO:0046872">
    <property type="term" value="F:metal ion binding"/>
    <property type="evidence" value="ECO:0007669"/>
    <property type="project" value="UniProtKB-KW"/>
</dbReference>
<protein>
    <submittedName>
        <fullName evidence="5">GTP-binding ADP-ribosylation factor-like protein</fullName>
    </submittedName>
</protein>
<comment type="caution">
    <text evidence="5">The sequence shown here is derived from an EMBL/GenBank/DDBJ whole genome shotgun (WGS) entry which is preliminary data.</text>
</comment>
<dbReference type="PANTHER" id="PTHR45732:SF7">
    <property type="entry name" value="ADP-RIBOSYLATION FACTOR-LIKE PROTEIN 8"/>
    <property type="match status" value="1"/>
</dbReference>
<dbReference type="GO" id="GO:0003924">
    <property type="term" value="F:GTPase activity"/>
    <property type="evidence" value="ECO:0007669"/>
    <property type="project" value="InterPro"/>
</dbReference>
<dbReference type="InterPro" id="IPR027417">
    <property type="entry name" value="P-loop_NTPase"/>
</dbReference>
<feature type="binding site" evidence="3">
    <location>
        <begin position="36"/>
        <end position="43"/>
    </location>
    <ligand>
        <name>GTP</name>
        <dbReference type="ChEBI" id="CHEBI:37565"/>
    </ligand>
</feature>
<dbReference type="Proteomes" id="UP000051530">
    <property type="component" value="Unassembled WGS sequence"/>
</dbReference>
<keyword evidence="4" id="KW-0479">Metal-binding</keyword>
<evidence type="ECO:0000256" key="2">
    <source>
        <dbReference type="ARBA" id="ARBA00023134"/>
    </source>
</evidence>
<feature type="binding site" evidence="4">
    <location>
        <position position="43"/>
    </location>
    <ligand>
        <name>Mg(2+)</name>
        <dbReference type="ChEBI" id="CHEBI:18420"/>
    </ligand>
</feature>
<feature type="binding site" evidence="3">
    <location>
        <position position="82"/>
    </location>
    <ligand>
        <name>GTP</name>
        <dbReference type="ChEBI" id="CHEBI:37565"/>
    </ligand>
</feature>
<evidence type="ECO:0000313" key="5">
    <source>
        <dbReference type="EMBL" id="KRH93131.1"/>
    </source>
</evidence>
<name>A0A0R0M425_9MICR</name>
<evidence type="ECO:0000256" key="4">
    <source>
        <dbReference type="PIRSR" id="PIRSR606689-2"/>
    </source>
</evidence>
<dbReference type="Pfam" id="PF00025">
    <property type="entry name" value="Arf"/>
    <property type="match status" value="1"/>
</dbReference>
<keyword evidence="6" id="KW-1185">Reference proteome</keyword>
<gene>
    <name evidence="5" type="ORF">M153_1450000725</name>
</gene>
<dbReference type="EMBL" id="LGUB01000477">
    <property type="protein sequence ID" value="KRH93131.1"/>
    <property type="molecule type" value="Genomic_DNA"/>
</dbReference>
<accession>A0A0R0M425</accession>
<keyword evidence="4" id="KW-0460">Magnesium</keyword>
<keyword evidence="1 3" id="KW-0547">Nucleotide-binding</keyword>
<sequence>MRANRRQKSICDRISFFYTQIHDYFFLKTLKVAFIGPAGSGKSSFVSPLFSNKYLSEMGSSEIRCQKTRLQNLKLIVYDIPGTGDFEAKWDHYYKKVDAIVFFIDSTASEEECKRAKDSLQGLLYRNMWLKKNLLILGTKNDLNEAMPCRELILRLNLLEIVDREVACYSVSAKTLTNIDLVEEWLIDQAEELSKN</sequence>
<dbReference type="SUPFAM" id="SSF52540">
    <property type="entry name" value="P-loop containing nucleoside triphosphate hydrolases"/>
    <property type="match status" value="1"/>
</dbReference>
<dbReference type="AlphaFoldDB" id="A0A0R0M425"/>
<feature type="binding site" evidence="4">
    <location>
        <position position="60"/>
    </location>
    <ligand>
        <name>Mg(2+)</name>
        <dbReference type="ChEBI" id="CHEBI:18420"/>
    </ligand>
</feature>
<evidence type="ECO:0000256" key="3">
    <source>
        <dbReference type="PIRSR" id="PIRSR606689-1"/>
    </source>
</evidence>
<dbReference type="Gene3D" id="3.40.50.300">
    <property type="entry name" value="P-loop containing nucleotide triphosphate hydrolases"/>
    <property type="match status" value="1"/>
</dbReference>
<dbReference type="VEuPathDB" id="MicrosporidiaDB:M153_1450000725"/>
<reference evidence="5 6" key="1">
    <citation type="submission" date="2015-07" db="EMBL/GenBank/DDBJ databases">
        <title>The genome of Pseudoloma neurophilia, a relevant intracellular parasite of the zebrafish.</title>
        <authorList>
            <person name="Ndikumana S."/>
            <person name="Pelin A."/>
            <person name="Sanders J."/>
            <person name="Corradi N."/>
        </authorList>
    </citation>
    <scope>NUCLEOTIDE SEQUENCE [LARGE SCALE GENOMIC DNA]</scope>
    <source>
        <strain evidence="5 6">MK1</strain>
    </source>
</reference>
<evidence type="ECO:0000256" key="1">
    <source>
        <dbReference type="ARBA" id="ARBA00022741"/>
    </source>
</evidence>
<dbReference type="SMART" id="SM00177">
    <property type="entry name" value="ARF"/>
    <property type="match status" value="1"/>
</dbReference>
<dbReference type="PRINTS" id="PR00328">
    <property type="entry name" value="SAR1GTPBP"/>
</dbReference>